<evidence type="ECO:0000313" key="4">
    <source>
        <dbReference type="Proteomes" id="UP001367676"/>
    </source>
</evidence>
<dbReference type="PANTHER" id="PTHR11328:SF28">
    <property type="entry name" value="MAJOR FACILITATOR SUPERFAMILY DOMAIN-CONTAINING PROTEIN 12"/>
    <property type="match status" value="1"/>
</dbReference>
<evidence type="ECO:0000256" key="2">
    <source>
        <dbReference type="SAM" id="Phobius"/>
    </source>
</evidence>
<feature type="transmembrane region" description="Helical" evidence="2">
    <location>
        <begin position="415"/>
        <end position="437"/>
    </location>
</feature>
<accession>A0AAN9YAM7</accession>
<feature type="transmembrane region" description="Helical" evidence="2">
    <location>
        <begin position="200"/>
        <end position="220"/>
    </location>
</feature>
<proteinExistence type="inferred from homology"/>
<evidence type="ECO:0000256" key="1">
    <source>
        <dbReference type="ARBA" id="ARBA00008335"/>
    </source>
</evidence>
<dbReference type="PANTHER" id="PTHR11328">
    <property type="entry name" value="MAJOR FACILITATOR SUPERFAMILY DOMAIN-CONTAINING PROTEIN"/>
    <property type="match status" value="1"/>
</dbReference>
<protein>
    <recommendedName>
        <fullName evidence="5">Major facilitator superfamily domain-containing protein 12-like</fullName>
    </recommendedName>
</protein>
<keyword evidence="4" id="KW-1185">Reference proteome</keyword>
<dbReference type="Pfam" id="PF13347">
    <property type="entry name" value="MFS_2"/>
    <property type="match status" value="1"/>
</dbReference>
<dbReference type="Proteomes" id="UP001367676">
    <property type="component" value="Unassembled WGS sequence"/>
</dbReference>
<dbReference type="AlphaFoldDB" id="A0AAN9YAM7"/>
<dbReference type="FunFam" id="1.20.1250.20:FF:000431">
    <property type="entry name" value="Predicted protein"/>
    <property type="match status" value="1"/>
</dbReference>
<comment type="similarity">
    <text evidence="1">Belongs to the major facilitator superfamily.</text>
</comment>
<keyword evidence="2" id="KW-1133">Transmembrane helix</keyword>
<dbReference type="InterPro" id="IPR036259">
    <property type="entry name" value="MFS_trans_sf"/>
</dbReference>
<dbReference type="GO" id="GO:0005886">
    <property type="term" value="C:plasma membrane"/>
    <property type="evidence" value="ECO:0007669"/>
    <property type="project" value="TreeGrafter"/>
</dbReference>
<gene>
    <name evidence="3" type="ORF">V9T40_007294</name>
</gene>
<dbReference type="InterPro" id="IPR039672">
    <property type="entry name" value="MFS_2"/>
</dbReference>
<feature type="transmembrane region" description="Helical" evidence="2">
    <location>
        <begin position="47"/>
        <end position="66"/>
    </location>
</feature>
<evidence type="ECO:0008006" key="5">
    <source>
        <dbReference type="Google" id="ProtNLM"/>
    </source>
</evidence>
<evidence type="ECO:0000313" key="3">
    <source>
        <dbReference type="EMBL" id="KAK7605436.1"/>
    </source>
</evidence>
<feature type="transmembrane region" description="Helical" evidence="2">
    <location>
        <begin position="348"/>
        <end position="370"/>
    </location>
</feature>
<dbReference type="Gene3D" id="1.20.1250.20">
    <property type="entry name" value="MFS general substrate transporter like domains"/>
    <property type="match status" value="2"/>
</dbReference>
<feature type="transmembrane region" description="Helical" evidence="2">
    <location>
        <begin position="289"/>
        <end position="311"/>
    </location>
</feature>
<comment type="caution">
    <text evidence="3">The sequence shown here is derived from an EMBL/GenBank/DDBJ whole genome shotgun (WGS) entry which is preliminary data.</text>
</comment>
<feature type="transmembrane region" description="Helical" evidence="2">
    <location>
        <begin position="317"/>
        <end position="336"/>
    </location>
</feature>
<feature type="transmembrane region" description="Helical" evidence="2">
    <location>
        <begin position="118"/>
        <end position="139"/>
    </location>
</feature>
<feature type="transmembrane region" description="Helical" evidence="2">
    <location>
        <begin position="382"/>
        <end position="403"/>
    </location>
</feature>
<dbReference type="GO" id="GO:0015293">
    <property type="term" value="F:symporter activity"/>
    <property type="evidence" value="ECO:0007669"/>
    <property type="project" value="InterPro"/>
</dbReference>
<keyword evidence="2" id="KW-0472">Membrane</keyword>
<dbReference type="SUPFAM" id="SSF103473">
    <property type="entry name" value="MFS general substrate transporter"/>
    <property type="match status" value="1"/>
</dbReference>
<reference evidence="3 4" key="1">
    <citation type="submission" date="2024-03" db="EMBL/GenBank/DDBJ databases">
        <title>Adaptation during the transition from Ophiocordyceps entomopathogen to insect associate is accompanied by gene loss and intensified selection.</title>
        <authorList>
            <person name="Ward C.M."/>
            <person name="Onetto C.A."/>
            <person name="Borneman A.R."/>
        </authorList>
    </citation>
    <scope>NUCLEOTIDE SEQUENCE [LARGE SCALE GENOMIC DNA]</scope>
    <source>
        <strain evidence="3">AWRI1</strain>
        <tissue evidence="3">Single Adult Female</tissue>
    </source>
</reference>
<keyword evidence="2" id="KW-0812">Transmembrane</keyword>
<organism evidence="3 4">
    <name type="scientific">Parthenolecanium corni</name>
    <dbReference type="NCBI Taxonomy" id="536013"/>
    <lineage>
        <taxon>Eukaryota</taxon>
        <taxon>Metazoa</taxon>
        <taxon>Ecdysozoa</taxon>
        <taxon>Arthropoda</taxon>
        <taxon>Hexapoda</taxon>
        <taxon>Insecta</taxon>
        <taxon>Pterygota</taxon>
        <taxon>Neoptera</taxon>
        <taxon>Paraneoptera</taxon>
        <taxon>Hemiptera</taxon>
        <taxon>Sternorrhyncha</taxon>
        <taxon>Coccoidea</taxon>
        <taxon>Coccidae</taxon>
        <taxon>Parthenolecanium</taxon>
    </lineage>
</organism>
<sequence length="470" mass="52693">MPESVTLSYPVWLAYGVGHVLNDLCSSIWFTYTLLFFEIVLEFDSSLAGAAIVIGQIVDGLSTPIVGILSDKRFDHWIFKYGRRKIWHLLGTILVSISFPFIFSPYYGFPHLNPVQQLLYYSAFIICFQMGWAATQVSHLSLVPDLTSDQHSRTSLYTIRYSFTVLSNIIVYIIFLAVLHFNNAKSDNILGPKDERKFQLLAFIVVVIGAIMSTIFHIGVKEKHDQSNDGDRLIASTPDRLSRLSLFRNPKMYAVGCIYVATRLFVNLSQVYIPYYIHTYLRLMSKKLAILPLVMYISSFITSTVVHQLNVHFGRKVTYLVGALIGLLSCLWVHVGRNEDIFFKTYEVYGVVIFFGCACAIILVTSLGISADLIGQDTDNGAFVYGILSFGDKISNGLAVFLIQNLKANHYNNYYKNALTIGCAVSLILGSAAILLLKLPEPTDVSSDVITDSENKIDESEVNTTVNRQQ</sequence>
<dbReference type="EMBL" id="JBBCAQ010000002">
    <property type="protein sequence ID" value="KAK7605436.1"/>
    <property type="molecule type" value="Genomic_DNA"/>
</dbReference>
<dbReference type="GO" id="GO:0008643">
    <property type="term" value="P:carbohydrate transport"/>
    <property type="evidence" value="ECO:0007669"/>
    <property type="project" value="InterPro"/>
</dbReference>
<feature type="transmembrane region" description="Helical" evidence="2">
    <location>
        <begin position="159"/>
        <end position="179"/>
    </location>
</feature>
<feature type="transmembrane region" description="Helical" evidence="2">
    <location>
        <begin position="12"/>
        <end position="35"/>
    </location>
</feature>
<feature type="transmembrane region" description="Helical" evidence="2">
    <location>
        <begin position="86"/>
        <end position="106"/>
    </location>
</feature>
<name>A0AAN9YAM7_9HEMI</name>
<dbReference type="CDD" id="cd17491">
    <property type="entry name" value="MFS_MFSD12"/>
    <property type="match status" value="1"/>
</dbReference>